<gene>
    <name evidence="10" type="ORF">AKJ38_00590</name>
</gene>
<dbReference type="SMART" id="SM00382">
    <property type="entry name" value="AAA"/>
    <property type="match status" value="1"/>
</dbReference>
<dbReference type="InterPro" id="IPR005670">
    <property type="entry name" value="PstB-like"/>
</dbReference>
<dbReference type="PROSITE" id="PS00435">
    <property type="entry name" value="PEROXIDASE_1"/>
    <property type="match status" value="1"/>
</dbReference>
<accession>A0A133UTU9</accession>
<evidence type="ECO:0000256" key="8">
    <source>
        <dbReference type="ARBA" id="ARBA00047936"/>
    </source>
</evidence>
<dbReference type="PANTHER" id="PTHR42781">
    <property type="entry name" value="SPERMIDINE/PUTRESCINE IMPORT ATP-BINDING PROTEIN POTA"/>
    <property type="match status" value="1"/>
</dbReference>
<keyword evidence="2" id="KW-0547">Nucleotide-binding</keyword>
<evidence type="ECO:0000256" key="1">
    <source>
        <dbReference type="ARBA" id="ARBA00022448"/>
    </source>
</evidence>
<comment type="subunit">
    <text evidence="5">The complex is composed of two ATP-binding proteins (WtpC), two transmembrane proteins (WtpB) and a solute-binding protein (WtpA).</text>
</comment>
<comment type="caution">
    <text evidence="10">The sequence shown here is derived from an EMBL/GenBank/DDBJ whole genome shotgun (WGS) entry which is preliminary data.</text>
</comment>
<evidence type="ECO:0000259" key="9">
    <source>
        <dbReference type="PROSITE" id="PS50893"/>
    </source>
</evidence>
<dbReference type="AlphaFoldDB" id="A0A133UTU9"/>
<evidence type="ECO:0000313" key="10">
    <source>
        <dbReference type="EMBL" id="KXA97642.1"/>
    </source>
</evidence>
<dbReference type="EMBL" id="LHXS01000006">
    <property type="protein sequence ID" value="KXA97642.1"/>
    <property type="molecule type" value="Genomic_DNA"/>
</dbReference>
<dbReference type="Gene3D" id="3.40.50.300">
    <property type="entry name" value="P-loop containing nucleotide triphosphate hydrolases"/>
    <property type="match status" value="1"/>
</dbReference>
<dbReference type="GO" id="GO:0005524">
    <property type="term" value="F:ATP binding"/>
    <property type="evidence" value="ECO:0007669"/>
    <property type="project" value="UniProtKB-KW"/>
</dbReference>
<dbReference type="CDD" id="cd03260">
    <property type="entry name" value="ABC_PstB_phosphate_transporter"/>
    <property type="match status" value="1"/>
</dbReference>
<evidence type="ECO:0000256" key="6">
    <source>
        <dbReference type="ARBA" id="ARBA00039025"/>
    </source>
</evidence>
<dbReference type="InterPro" id="IPR003439">
    <property type="entry name" value="ABC_transporter-like_ATP-bd"/>
</dbReference>
<protein>
    <recommendedName>
        <fullName evidence="7">Molybdate/tungstate import ATP-binding protein WtpC</fullName>
        <ecNumber evidence="6">7.3.2.6</ecNumber>
    </recommendedName>
</protein>
<dbReference type="GO" id="GO:0016020">
    <property type="term" value="C:membrane"/>
    <property type="evidence" value="ECO:0007669"/>
    <property type="project" value="InterPro"/>
</dbReference>
<dbReference type="PROSITE" id="PS50893">
    <property type="entry name" value="ABC_TRANSPORTER_2"/>
    <property type="match status" value="1"/>
</dbReference>
<keyword evidence="1" id="KW-0813">Transport</keyword>
<keyword evidence="11" id="KW-1185">Reference proteome</keyword>
<evidence type="ECO:0000256" key="3">
    <source>
        <dbReference type="ARBA" id="ARBA00022840"/>
    </source>
</evidence>
<dbReference type="InterPro" id="IPR003593">
    <property type="entry name" value="AAA+_ATPase"/>
</dbReference>
<dbReference type="GO" id="GO:0035435">
    <property type="term" value="P:phosphate ion transmembrane transport"/>
    <property type="evidence" value="ECO:0007669"/>
    <property type="project" value="InterPro"/>
</dbReference>
<sequence length="239" mass="26706">MAFIKLDKVSKKFGSFEALRSISLEIRKGDLLAFIGHNGSGKTTLLRILASLELPTSGRYLYRGEEINELYDLNKRATLVFQKSTMFNSSVEDNIAYGLKVRDFSRSEVESKVSEALELVKMQDHASKNAKDLSGGEQQRVALARAFVIDPDLLLLDEPTSNVDPGNAKIVEEAIKEIVEKNDTTVVLATHTLFQAKRLSNRAAHLYDGEILEEGKTEELFENPKHEKTKGFVSGELIF</sequence>
<dbReference type="Proteomes" id="UP000070414">
    <property type="component" value="Unassembled WGS sequence"/>
</dbReference>
<dbReference type="InterPro" id="IPR050093">
    <property type="entry name" value="ABC_SmlMolc_Importer"/>
</dbReference>
<comment type="catalytic activity">
    <reaction evidence="8">
        <text>tungstate(in) + ATP + H2O = tungstate(out) + ADP + phosphate + H(+)</text>
        <dbReference type="Rhea" id="RHEA:35027"/>
        <dbReference type="ChEBI" id="CHEBI:15377"/>
        <dbReference type="ChEBI" id="CHEBI:15378"/>
        <dbReference type="ChEBI" id="CHEBI:30616"/>
        <dbReference type="ChEBI" id="CHEBI:43474"/>
        <dbReference type="ChEBI" id="CHEBI:46502"/>
        <dbReference type="ChEBI" id="CHEBI:456216"/>
        <dbReference type="EC" id="7.3.2.6"/>
    </reaction>
</comment>
<dbReference type="Pfam" id="PF00005">
    <property type="entry name" value="ABC_tran"/>
    <property type="match status" value="1"/>
</dbReference>
<evidence type="ECO:0000313" key="11">
    <source>
        <dbReference type="Proteomes" id="UP000070414"/>
    </source>
</evidence>
<dbReference type="SUPFAM" id="SSF52540">
    <property type="entry name" value="P-loop containing nucleoside triphosphate hydrolases"/>
    <property type="match status" value="1"/>
</dbReference>
<dbReference type="EC" id="7.3.2.6" evidence="6"/>
<dbReference type="GO" id="GO:0005315">
    <property type="term" value="F:phosphate transmembrane transporter activity"/>
    <property type="evidence" value="ECO:0007669"/>
    <property type="project" value="InterPro"/>
</dbReference>
<feature type="domain" description="ABC transporter" evidence="9">
    <location>
        <begin position="4"/>
        <end position="233"/>
    </location>
</feature>
<dbReference type="GO" id="GO:1901238">
    <property type="term" value="F:ABC-type tungstate transporter activity"/>
    <property type="evidence" value="ECO:0007669"/>
    <property type="project" value="UniProtKB-EC"/>
</dbReference>
<organism evidence="10 11">
    <name type="scientific">candidate division MSBL1 archaeon SCGC-AAA259I14</name>
    <dbReference type="NCBI Taxonomy" id="1698268"/>
    <lineage>
        <taxon>Archaea</taxon>
        <taxon>Methanobacteriati</taxon>
        <taxon>Methanobacteriota</taxon>
        <taxon>candidate division MSBL1</taxon>
    </lineage>
</organism>
<reference evidence="10 11" key="1">
    <citation type="journal article" date="2016" name="Sci. Rep.">
        <title>Metabolic traits of an uncultured archaeal lineage -MSBL1- from brine pools of the Red Sea.</title>
        <authorList>
            <person name="Mwirichia R."/>
            <person name="Alam I."/>
            <person name="Rashid M."/>
            <person name="Vinu M."/>
            <person name="Ba-Alawi W."/>
            <person name="Anthony Kamau A."/>
            <person name="Kamanda Ngugi D."/>
            <person name="Goker M."/>
            <person name="Klenk H.P."/>
            <person name="Bajic V."/>
            <person name="Stingl U."/>
        </authorList>
    </citation>
    <scope>NUCLEOTIDE SEQUENCE [LARGE SCALE GENOMIC DNA]</scope>
    <source>
        <strain evidence="10">SCGC-AAA259I14</strain>
    </source>
</reference>
<dbReference type="InterPro" id="IPR019793">
    <property type="entry name" value="Peroxidases_heam-ligand_BS"/>
</dbReference>
<keyword evidence="3" id="KW-0067">ATP-binding</keyword>
<evidence type="ECO:0000256" key="2">
    <source>
        <dbReference type="ARBA" id="ARBA00022741"/>
    </source>
</evidence>
<evidence type="ECO:0000256" key="5">
    <source>
        <dbReference type="ARBA" id="ARBA00038781"/>
    </source>
</evidence>
<evidence type="ECO:0000256" key="4">
    <source>
        <dbReference type="ARBA" id="ARBA00038307"/>
    </source>
</evidence>
<dbReference type="PANTHER" id="PTHR42781:SF9">
    <property type="entry name" value="AMINO ACID ABC TRANSPORTER, ATP-BINDING PROTEIN-RELATED"/>
    <property type="match status" value="1"/>
</dbReference>
<name>A0A133UTU9_9EURY</name>
<evidence type="ECO:0000256" key="7">
    <source>
        <dbReference type="ARBA" id="ARBA00041133"/>
    </source>
</evidence>
<proteinExistence type="inferred from homology"/>
<comment type="similarity">
    <text evidence="4">Belongs to the ABC transporter superfamily. Sulfate/tungstate importer (TC 3.A.1.6) family.</text>
</comment>
<dbReference type="InterPro" id="IPR017871">
    <property type="entry name" value="ABC_transporter-like_CS"/>
</dbReference>
<dbReference type="PROSITE" id="PS00211">
    <property type="entry name" value="ABC_TRANSPORTER_1"/>
    <property type="match status" value="1"/>
</dbReference>
<dbReference type="InterPro" id="IPR027417">
    <property type="entry name" value="P-loop_NTPase"/>
</dbReference>
<dbReference type="GO" id="GO:0016887">
    <property type="term" value="F:ATP hydrolysis activity"/>
    <property type="evidence" value="ECO:0007669"/>
    <property type="project" value="InterPro"/>
</dbReference>